<keyword evidence="2" id="KW-1185">Reference proteome</keyword>
<name>A0ABR1B2M5_POLSC</name>
<reference evidence="1 2" key="1">
    <citation type="submission" date="2023-09" db="EMBL/GenBank/DDBJ databases">
        <title>Genomes of two closely related lineages of the louse Polyplax serrata with different host specificities.</title>
        <authorList>
            <person name="Martinu J."/>
            <person name="Tarabai H."/>
            <person name="Stefka J."/>
            <person name="Hypsa V."/>
        </authorList>
    </citation>
    <scope>NUCLEOTIDE SEQUENCE [LARGE SCALE GENOMIC DNA]</scope>
    <source>
        <strain evidence="1">98ZLc_SE</strain>
    </source>
</reference>
<protein>
    <submittedName>
        <fullName evidence="1">Uncharacterized protein</fullName>
    </submittedName>
</protein>
<proteinExistence type="predicted"/>
<gene>
    <name evidence="1" type="ORF">RUM44_004368</name>
</gene>
<sequence>MGGREGEGEEIRPVKKNKAVTVKSEDFEIREETTRRVRRKESKVFLVGRGNHFLVTIRIIGRLVPTYGGGFEGYAGGTVAGAVVDPQEERERGWRVGVRA</sequence>
<dbReference type="Proteomes" id="UP001359485">
    <property type="component" value="Unassembled WGS sequence"/>
</dbReference>
<evidence type="ECO:0000313" key="1">
    <source>
        <dbReference type="EMBL" id="KAK6633761.1"/>
    </source>
</evidence>
<accession>A0ABR1B2M5</accession>
<evidence type="ECO:0000313" key="2">
    <source>
        <dbReference type="Proteomes" id="UP001359485"/>
    </source>
</evidence>
<organism evidence="1 2">
    <name type="scientific">Polyplax serrata</name>
    <name type="common">Common mouse louse</name>
    <dbReference type="NCBI Taxonomy" id="468196"/>
    <lineage>
        <taxon>Eukaryota</taxon>
        <taxon>Metazoa</taxon>
        <taxon>Ecdysozoa</taxon>
        <taxon>Arthropoda</taxon>
        <taxon>Hexapoda</taxon>
        <taxon>Insecta</taxon>
        <taxon>Pterygota</taxon>
        <taxon>Neoptera</taxon>
        <taxon>Paraneoptera</taxon>
        <taxon>Psocodea</taxon>
        <taxon>Troctomorpha</taxon>
        <taxon>Phthiraptera</taxon>
        <taxon>Anoplura</taxon>
        <taxon>Polyplacidae</taxon>
        <taxon>Polyplax</taxon>
    </lineage>
</organism>
<comment type="caution">
    <text evidence="1">The sequence shown here is derived from an EMBL/GenBank/DDBJ whole genome shotgun (WGS) entry which is preliminary data.</text>
</comment>
<dbReference type="EMBL" id="JAWJWF010000004">
    <property type="protein sequence ID" value="KAK6633761.1"/>
    <property type="molecule type" value="Genomic_DNA"/>
</dbReference>